<evidence type="ECO:0000259" key="14">
    <source>
        <dbReference type="PROSITE" id="PS50929"/>
    </source>
</evidence>
<dbReference type="Pfam" id="PF00664">
    <property type="entry name" value="ABC_membrane"/>
    <property type="match status" value="1"/>
</dbReference>
<dbReference type="Pfam" id="PF00005">
    <property type="entry name" value="ABC_tran"/>
    <property type="match status" value="1"/>
</dbReference>
<feature type="transmembrane region" description="Helical" evidence="12">
    <location>
        <begin position="250"/>
        <end position="270"/>
    </location>
</feature>
<keyword evidence="6 12" id="KW-0812">Transmembrane</keyword>
<dbReference type="InterPro" id="IPR017871">
    <property type="entry name" value="ABC_transporter-like_CS"/>
</dbReference>
<reference evidence="15 16" key="1">
    <citation type="submission" date="2014-10" db="EMBL/GenBank/DDBJ databases">
        <title>Genome sequence of Erwinia typographi M043b.</title>
        <authorList>
            <person name="Chan K.-G."/>
            <person name="Tan W.-S."/>
        </authorList>
    </citation>
    <scope>NUCLEOTIDE SEQUENCE [LARGE SCALE GENOMIC DNA]</scope>
    <source>
        <strain evidence="15 16">M043b</strain>
    </source>
</reference>
<keyword evidence="8" id="KW-0067">ATP-binding</keyword>
<dbReference type="InterPro" id="IPR011527">
    <property type="entry name" value="ABC1_TM_dom"/>
</dbReference>
<evidence type="ECO:0000256" key="3">
    <source>
        <dbReference type="ARBA" id="ARBA00012191"/>
    </source>
</evidence>
<dbReference type="SMART" id="SM00382">
    <property type="entry name" value="AAA"/>
    <property type="match status" value="1"/>
</dbReference>
<evidence type="ECO:0000256" key="8">
    <source>
        <dbReference type="ARBA" id="ARBA00022840"/>
    </source>
</evidence>
<dbReference type="eggNOG" id="COG1132">
    <property type="taxonomic scope" value="Bacteria"/>
</dbReference>
<dbReference type="RefSeq" id="WP_034893158.1">
    <property type="nucleotide sequence ID" value="NZ_JRUQ01000038.1"/>
</dbReference>
<accession>A0A0A3Z5P4</accession>
<protein>
    <recommendedName>
        <fullName evidence="3">ABC-type xenobiotic transporter</fullName>
        <ecNumber evidence="3">7.6.2.2</ecNumber>
    </recommendedName>
</protein>
<name>A0A0A3Z5P4_9GAMM</name>
<comment type="similarity">
    <text evidence="2">Belongs to the ABC transporter superfamily. Drug exporter-2 (TC 3.A.1.117) family.</text>
</comment>
<evidence type="ECO:0000256" key="12">
    <source>
        <dbReference type="SAM" id="Phobius"/>
    </source>
</evidence>
<comment type="catalytic activity">
    <reaction evidence="11">
        <text>ATP + H2O + xenobioticSide 1 = ADP + phosphate + xenobioticSide 2.</text>
        <dbReference type="EC" id="7.6.2.2"/>
    </reaction>
</comment>
<dbReference type="GO" id="GO:0015421">
    <property type="term" value="F:ABC-type oligopeptide transporter activity"/>
    <property type="evidence" value="ECO:0007669"/>
    <property type="project" value="TreeGrafter"/>
</dbReference>
<dbReference type="Gene3D" id="1.20.1560.10">
    <property type="entry name" value="ABC transporter type 1, transmembrane domain"/>
    <property type="match status" value="1"/>
</dbReference>
<dbReference type="InterPro" id="IPR027417">
    <property type="entry name" value="P-loop_NTPase"/>
</dbReference>
<dbReference type="PROSITE" id="PS50929">
    <property type="entry name" value="ABC_TM1F"/>
    <property type="match status" value="1"/>
</dbReference>
<feature type="transmembrane region" description="Helical" evidence="12">
    <location>
        <begin position="24"/>
        <end position="44"/>
    </location>
</feature>
<evidence type="ECO:0000256" key="1">
    <source>
        <dbReference type="ARBA" id="ARBA00004651"/>
    </source>
</evidence>
<evidence type="ECO:0000313" key="16">
    <source>
        <dbReference type="Proteomes" id="UP000030351"/>
    </source>
</evidence>
<evidence type="ECO:0000259" key="13">
    <source>
        <dbReference type="PROSITE" id="PS50893"/>
    </source>
</evidence>
<keyword evidence="16" id="KW-1185">Reference proteome</keyword>
<feature type="transmembrane region" description="Helical" evidence="12">
    <location>
        <begin position="166"/>
        <end position="183"/>
    </location>
</feature>
<dbReference type="EC" id="7.6.2.2" evidence="3"/>
<dbReference type="GO" id="GO:0005886">
    <property type="term" value="C:plasma membrane"/>
    <property type="evidence" value="ECO:0007669"/>
    <property type="project" value="UniProtKB-SubCell"/>
</dbReference>
<keyword evidence="4" id="KW-0813">Transport</keyword>
<dbReference type="Gene3D" id="3.40.50.300">
    <property type="entry name" value="P-loop containing nucleotide triphosphate hydrolases"/>
    <property type="match status" value="1"/>
</dbReference>
<dbReference type="EMBL" id="JRUQ01000038">
    <property type="protein sequence ID" value="KGT93059.1"/>
    <property type="molecule type" value="Genomic_DNA"/>
</dbReference>
<evidence type="ECO:0000256" key="7">
    <source>
        <dbReference type="ARBA" id="ARBA00022741"/>
    </source>
</evidence>
<dbReference type="PANTHER" id="PTHR43394">
    <property type="entry name" value="ATP-DEPENDENT PERMEASE MDL1, MITOCHONDRIAL"/>
    <property type="match status" value="1"/>
</dbReference>
<keyword evidence="7" id="KW-0547">Nucleotide-binding</keyword>
<dbReference type="AlphaFoldDB" id="A0A0A3Z5P4"/>
<dbReference type="GO" id="GO:0005524">
    <property type="term" value="F:ATP binding"/>
    <property type="evidence" value="ECO:0007669"/>
    <property type="project" value="UniProtKB-KW"/>
</dbReference>
<evidence type="ECO:0000256" key="4">
    <source>
        <dbReference type="ARBA" id="ARBA00022448"/>
    </source>
</evidence>
<dbReference type="Proteomes" id="UP000030351">
    <property type="component" value="Unassembled WGS sequence"/>
</dbReference>
<evidence type="ECO:0000256" key="9">
    <source>
        <dbReference type="ARBA" id="ARBA00022989"/>
    </source>
</evidence>
<dbReference type="GO" id="GO:0016887">
    <property type="term" value="F:ATP hydrolysis activity"/>
    <property type="evidence" value="ECO:0007669"/>
    <property type="project" value="InterPro"/>
</dbReference>
<sequence length="589" mass="64582">MSSTHSPSPVRTLLALISGEKTSLRWAIGLAALSVLLELIPYYLLWMAANVLQAGVLAGGQLLQLAGWLAGALLLKYLLLAFAGYFSHLAAFRVLYQVRLRIARALTRLPLMQLSHYSSGGLREIIINDVERLESFIAHHTVDLTAALVSPLTAALFLFWLDWKMALAALATVPLAILAQKIFSRGMQQRTAEYHEATERLNGAIVEFIRGIPVMKAYRQTSRSFRLLHDSLTQYHQLVGRFTRRAVPAWSLFVVLLNANIFILLPLGIWRISQGTLTTAELVLALMLGSGLLKPLLRVTFLGTLMREILAGITRIQPFLQEDSSPQGTNTPANSTLIAEGVSFRYEQREVVNNVSLRLEPGGFYALVGPSGAGKSTLAWLLAGLLPASAGQIHIGDTLLSELDDRTRANRLAVVSQDVFLFKGTLAENLRIGNPQASEAQIYQALNIAQADSFVQALPLGLQTPLDERGLRLSGGERQRIAIARALLADTPILILDEATAFADALTEASFYQALRLARPNTTVLTIAHRLFAVQQADAILLMENGRLVASGSHSGLIESNGLYQQLWHSQFQLQHWHIRSGESSDVNA</sequence>
<dbReference type="InterPro" id="IPR003593">
    <property type="entry name" value="AAA+_ATPase"/>
</dbReference>
<dbReference type="OrthoDB" id="9806127at2"/>
<dbReference type="PROSITE" id="PS50893">
    <property type="entry name" value="ABC_TRANSPORTER_2"/>
    <property type="match status" value="1"/>
</dbReference>
<keyword evidence="10 12" id="KW-0472">Membrane</keyword>
<dbReference type="InterPro" id="IPR036640">
    <property type="entry name" value="ABC1_TM_sf"/>
</dbReference>
<dbReference type="PANTHER" id="PTHR43394:SF1">
    <property type="entry name" value="ATP-BINDING CASSETTE SUB-FAMILY B MEMBER 10, MITOCHONDRIAL"/>
    <property type="match status" value="1"/>
</dbReference>
<dbReference type="CDD" id="cd07346">
    <property type="entry name" value="ABC_6TM_exporters"/>
    <property type="match status" value="1"/>
</dbReference>
<comment type="caution">
    <text evidence="15">The sequence shown here is derived from an EMBL/GenBank/DDBJ whole genome shotgun (WGS) entry which is preliminary data.</text>
</comment>
<feature type="domain" description="ABC transmembrane type-1" evidence="14">
    <location>
        <begin position="26"/>
        <end position="308"/>
    </location>
</feature>
<evidence type="ECO:0000256" key="5">
    <source>
        <dbReference type="ARBA" id="ARBA00022475"/>
    </source>
</evidence>
<organism evidence="15 16">
    <name type="scientific">Erwinia typographi</name>
    <dbReference type="NCBI Taxonomy" id="371042"/>
    <lineage>
        <taxon>Bacteria</taxon>
        <taxon>Pseudomonadati</taxon>
        <taxon>Pseudomonadota</taxon>
        <taxon>Gammaproteobacteria</taxon>
        <taxon>Enterobacterales</taxon>
        <taxon>Erwiniaceae</taxon>
        <taxon>Erwinia</taxon>
    </lineage>
</organism>
<dbReference type="PROSITE" id="PS00211">
    <property type="entry name" value="ABC_TRANSPORTER_1"/>
    <property type="match status" value="1"/>
</dbReference>
<keyword evidence="5" id="KW-1003">Cell membrane</keyword>
<feature type="domain" description="ABC transporter" evidence="13">
    <location>
        <begin position="337"/>
        <end position="570"/>
    </location>
</feature>
<evidence type="ECO:0000313" key="15">
    <source>
        <dbReference type="EMBL" id="KGT93059.1"/>
    </source>
</evidence>
<gene>
    <name evidence="15" type="ORF">NG99_12735</name>
</gene>
<evidence type="ECO:0000256" key="10">
    <source>
        <dbReference type="ARBA" id="ARBA00023136"/>
    </source>
</evidence>
<comment type="subcellular location">
    <subcellularLocation>
        <location evidence="1">Cell membrane</location>
        <topology evidence="1">Multi-pass membrane protein</topology>
    </subcellularLocation>
</comment>
<dbReference type="SUPFAM" id="SSF52540">
    <property type="entry name" value="P-loop containing nucleoside triphosphate hydrolases"/>
    <property type="match status" value="1"/>
</dbReference>
<dbReference type="SUPFAM" id="SSF90123">
    <property type="entry name" value="ABC transporter transmembrane region"/>
    <property type="match status" value="1"/>
</dbReference>
<dbReference type="GO" id="GO:0008559">
    <property type="term" value="F:ABC-type xenobiotic transporter activity"/>
    <property type="evidence" value="ECO:0007669"/>
    <property type="project" value="UniProtKB-EC"/>
</dbReference>
<dbReference type="InterPro" id="IPR003439">
    <property type="entry name" value="ABC_transporter-like_ATP-bd"/>
</dbReference>
<proteinExistence type="inferred from homology"/>
<evidence type="ECO:0000256" key="6">
    <source>
        <dbReference type="ARBA" id="ARBA00022692"/>
    </source>
</evidence>
<dbReference type="FunFam" id="3.40.50.300:FF:000221">
    <property type="entry name" value="Multidrug ABC transporter ATP-binding protein"/>
    <property type="match status" value="1"/>
</dbReference>
<dbReference type="InterPro" id="IPR039421">
    <property type="entry name" value="Type_1_exporter"/>
</dbReference>
<keyword evidence="9 12" id="KW-1133">Transmembrane helix</keyword>
<evidence type="ECO:0000256" key="2">
    <source>
        <dbReference type="ARBA" id="ARBA00006526"/>
    </source>
</evidence>
<evidence type="ECO:0000256" key="11">
    <source>
        <dbReference type="ARBA" id="ARBA00034018"/>
    </source>
</evidence>
<dbReference type="STRING" id="371042.NG99_12735"/>